<keyword evidence="7" id="KW-0479">Metal-binding</keyword>
<dbReference type="PROSITE" id="PS50011">
    <property type="entry name" value="PROTEIN_KINASE_DOM"/>
    <property type="match status" value="1"/>
</dbReference>
<keyword evidence="10" id="KW-1185">Reference proteome</keyword>
<organism evidence="9 10">
    <name type="scientific">Actinacidiphila alni</name>
    <dbReference type="NCBI Taxonomy" id="380248"/>
    <lineage>
        <taxon>Bacteria</taxon>
        <taxon>Bacillati</taxon>
        <taxon>Actinomycetota</taxon>
        <taxon>Actinomycetes</taxon>
        <taxon>Kitasatosporales</taxon>
        <taxon>Streptomycetaceae</taxon>
        <taxon>Actinacidiphila</taxon>
    </lineage>
</organism>
<evidence type="ECO:0000313" key="9">
    <source>
        <dbReference type="EMBL" id="SFF66370.1"/>
    </source>
</evidence>
<evidence type="ECO:0000256" key="2">
    <source>
        <dbReference type="ARBA" id="ARBA00022527"/>
    </source>
</evidence>
<dbReference type="SMART" id="SM00220">
    <property type="entry name" value="S_TKc"/>
    <property type="match status" value="1"/>
</dbReference>
<dbReference type="Pfam" id="PF05147">
    <property type="entry name" value="LANC_like"/>
    <property type="match status" value="1"/>
</dbReference>
<keyword evidence="6" id="KW-0067">ATP-binding</keyword>
<dbReference type="GO" id="GO:0046872">
    <property type="term" value="F:metal ion binding"/>
    <property type="evidence" value="ECO:0007669"/>
    <property type="project" value="UniProtKB-KW"/>
</dbReference>
<evidence type="ECO:0000256" key="1">
    <source>
        <dbReference type="ARBA" id="ARBA00012513"/>
    </source>
</evidence>
<dbReference type="GO" id="GO:0005524">
    <property type="term" value="F:ATP binding"/>
    <property type="evidence" value="ECO:0007669"/>
    <property type="project" value="UniProtKB-KW"/>
</dbReference>
<dbReference type="STRING" id="380248.SAMN05216251_12394"/>
<feature type="binding site" evidence="7">
    <location>
        <position position="794"/>
    </location>
    <ligand>
        <name>Zn(2+)</name>
        <dbReference type="ChEBI" id="CHEBI:29105"/>
    </ligand>
</feature>
<evidence type="ECO:0000256" key="3">
    <source>
        <dbReference type="ARBA" id="ARBA00022679"/>
    </source>
</evidence>
<dbReference type="GO" id="GO:0004674">
    <property type="term" value="F:protein serine/threonine kinase activity"/>
    <property type="evidence" value="ECO:0007669"/>
    <property type="project" value="UniProtKB-KW"/>
</dbReference>
<dbReference type="CDD" id="cd04791">
    <property type="entry name" value="LanC_SerThrkinase"/>
    <property type="match status" value="1"/>
</dbReference>
<dbReference type="InterPro" id="IPR058053">
    <property type="entry name" value="RamC_C"/>
</dbReference>
<dbReference type="Gene3D" id="1.10.510.10">
    <property type="entry name" value="Transferase(Phosphotransferase) domain 1"/>
    <property type="match status" value="1"/>
</dbReference>
<evidence type="ECO:0000256" key="6">
    <source>
        <dbReference type="ARBA" id="ARBA00022840"/>
    </source>
</evidence>
<evidence type="ECO:0000256" key="7">
    <source>
        <dbReference type="PIRSR" id="PIRSR607822-1"/>
    </source>
</evidence>
<dbReference type="PRINTS" id="PR01950">
    <property type="entry name" value="LANCSUPER"/>
</dbReference>
<dbReference type="InterPro" id="IPR007822">
    <property type="entry name" value="LANC-like"/>
</dbReference>
<dbReference type="AlphaFoldDB" id="A0A1I2KJE9"/>
<feature type="binding site" evidence="7">
    <location>
        <position position="839"/>
    </location>
    <ligand>
        <name>Zn(2+)</name>
        <dbReference type="ChEBI" id="CHEBI:29105"/>
    </ligand>
</feature>
<dbReference type="InterPro" id="IPR011009">
    <property type="entry name" value="Kinase-like_dom_sf"/>
</dbReference>
<keyword evidence="3" id="KW-0808">Transferase</keyword>
<dbReference type="InterPro" id="IPR000719">
    <property type="entry name" value="Prot_kinase_dom"/>
</dbReference>
<keyword evidence="5 9" id="KW-0418">Kinase</keyword>
<evidence type="ECO:0000256" key="4">
    <source>
        <dbReference type="ARBA" id="ARBA00022741"/>
    </source>
</evidence>
<accession>A0A1I2KJE9</accession>
<gene>
    <name evidence="9" type="ORF">SAMN05216251_12394</name>
</gene>
<keyword evidence="7" id="KW-0862">Zinc</keyword>
<dbReference type="SMART" id="SM01260">
    <property type="entry name" value="LANC_like"/>
    <property type="match status" value="1"/>
</dbReference>
<dbReference type="GO" id="GO:0031179">
    <property type="term" value="P:peptide modification"/>
    <property type="evidence" value="ECO:0007669"/>
    <property type="project" value="InterPro"/>
</dbReference>
<dbReference type="EMBL" id="FONG01000023">
    <property type="protein sequence ID" value="SFF66370.1"/>
    <property type="molecule type" value="Genomic_DNA"/>
</dbReference>
<keyword evidence="2" id="KW-0723">Serine/threonine-protein kinase</keyword>
<dbReference type="SUPFAM" id="SSF158745">
    <property type="entry name" value="LanC-like"/>
    <property type="match status" value="1"/>
</dbReference>
<evidence type="ECO:0000313" key="10">
    <source>
        <dbReference type="Proteomes" id="UP000199323"/>
    </source>
</evidence>
<feature type="domain" description="Protein kinase" evidence="8">
    <location>
        <begin position="203"/>
        <end position="476"/>
    </location>
</feature>
<proteinExistence type="predicted"/>
<protein>
    <recommendedName>
        <fullName evidence="1">non-specific serine/threonine protein kinase</fullName>
        <ecNumber evidence="1">2.7.11.1</ecNumber>
    </recommendedName>
</protein>
<name>A0A1I2KJE9_9ACTN</name>
<dbReference type="Proteomes" id="UP000199323">
    <property type="component" value="Unassembled WGS sequence"/>
</dbReference>
<dbReference type="Pfam" id="PF00069">
    <property type="entry name" value="Pkinase"/>
    <property type="match status" value="1"/>
</dbReference>
<evidence type="ECO:0000259" key="8">
    <source>
        <dbReference type="PROSITE" id="PS50011"/>
    </source>
</evidence>
<feature type="binding site" evidence="7">
    <location>
        <position position="840"/>
    </location>
    <ligand>
        <name>Zn(2+)</name>
        <dbReference type="ChEBI" id="CHEBI:29105"/>
    </ligand>
</feature>
<dbReference type="NCBIfam" id="NF038150">
    <property type="entry name" value="lanthi_synth_IV"/>
    <property type="match status" value="1"/>
</dbReference>
<dbReference type="Pfam" id="PF25816">
    <property type="entry name" value="RamC_N"/>
    <property type="match status" value="1"/>
</dbReference>
<evidence type="ECO:0000256" key="5">
    <source>
        <dbReference type="ARBA" id="ARBA00022777"/>
    </source>
</evidence>
<dbReference type="PANTHER" id="PTHR43289">
    <property type="entry name" value="MITOGEN-ACTIVATED PROTEIN KINASE KINASE KINASE 20-RELATED"/>
    <property type="match status" value="1"/>
</dbReference>
<dbReference type="PANTHER" id="PTHR43289:SF6">
    <property type="entry name" value="SERINE_THREONINE-PROTEIN KINASE NEKL-3"/>
    <property type="match status" value="1"/>
</dbReference>
<dbReference type="InterPro" id="IPR057929">
    <property type="entry name" value="RamC_N"/>
</dbReference>
<keyword evidence="4" id="KW-0547">Nucleotide-binding</keyword>
<dbReference type="Gene3D" id="1.50.10.20">
    <property type="match status" value="1"/>
</dbReference>
<dbReference type="EC" id="2.7.11.1" evidence="1"/>
<sequence>MHSVLATLDARDWRVEEDGVWCRVTPPHHEARVQGWKLHVSATRLSAPEVLHRAAEVLVAAGCAFKTARDLQTVEEMTSGNYDRAQCGKIITAYPRDDDRLRELAALLDDATAGLPGPAILSDRPYRKGSLVHYRYGGFSGVRVLGNDGSFDVRLRAPDGTLTDDHRKAWFSPPPWAELPFPGDPGRPATVQSPRPVLLADRFVVREAIRHSARGGVYRAQDQHTGAEVIVKQARAHVAVNVTGEDARDCLRREAANLVPLTGLCTELVASFEKDGHAFLVQSLVPGQTLASWVTERRAEPGFVPVPQVLALAEKLCALLGAVHERGIVYQDFTPNNIMVTPDDRLVLIDAEWATTPGSSILRVYTPGFGAPEQIAEPRVGPAYGTEVDRYALGGVLYFLATGIAPGFAQDGRYAPSNARLVASCAGRPAGERIALVLSLVGEERPAARLLTPAILGLMAERPEDRWTLNRLAAFLADAAAEVSEVDKVTGRSTALTGKAVGTEDTGPETESAPDPVWLSGGCADRPVAGREIRAGLVDDGLAHLLRDMADPEGPATRLWSGSAFGDGTDPVSVQYGAAGVLGTLVRADRALDRPELRDAVRRVADWIDRRRTAVPQLLPGLYFGRSGAAWALYDAARHLGDDTLAEHATDLALSLPVVWPNPDICHGAAGSGLAHLKFWQATGRPEFLDRVAECAGSLAAAADRTADRVIWQVPPDFDSKLAGIRHLGFAHGVAGIGAFLLAAADATGDSAALDLAVTAGDTLAAEAERGQVGARWRSDVDEKPGTGLIYHWCSGSSGVGTFLLRLWRATGDERHLTLAREAAQSVRAAAWTSPTAVCHGLAGDGEFLLDLAAAQPDGPYRAWAEDLATVLYARHAVVGGLRLVPDENATTFTAGYQTGTAGVISFLLRLDHGGPRPWMADRPAALEGTPTAHR</sequence>
<dbReference type="SUPFAM" id="SSF56112">
    <property type="entry name" value="Protein kinase-like (PK-like)"/>
    <property type="match status" value="1"/>
</dbReference>
<reference evidence="9 10" key="1">
    <citation type="submission" date="2016-10" db="EMBL/GenBank/DDBJ databases">
        <authorList>
            <person name="de Groot N.N."/>
        </authorList>
    </citation>
    <scope>NUCLEOTIDE SEQUENCE [LARGE SCALE GENOMIC DNA]</scope>
    <source>
        <strain evidence="9 10">CGMCC 4.3510</strain>
    </source>
</reference>